<keyword evidence="4" id="KW-1185">Reference proteome</keyword>
<dbReference type="Gene3D" id="2.30.42.10">
    <property type="match status" value="1"/>
</dbReference>
<accession>A0A3S0I0E5</accession>
<dbReference type="AlphaFoldDB" id="A0A3S0I0E5"/>
<dbReference type="Pfam" id="PF04187">
    <property type="entry name" value="Cofac_haem_bdg"/>
    <property type="match status" value="1"/>
</dbReference>
<feature type="domain" description="PDZ" evidence="2">
    <location>
        <begin position="372"/>
        <end position="451"/>
    </location>
</feature>
<evidence type="ECO:0000256" key="1">
    <source>
        <dbReference type="SAM" id="MobiDB-lite"/>
    </source>
</evidence>
<dbReference type="PROSITE" id="PS50106">
    <property type="entry name" value="PDZ"/>
    <property type="match status" value="1"/>
</dbReference>
<dbReference type="SUPFAM" id="SSF159501">
    <property type="entry name" value="EreA/ChaN-like"/>
    <property type="match status" value="1"/>
</dbReference>
<protein>
    <submittedName>
        <fullName evidence="3">PDZ domain-containing protein</fullName>
    </submittedName>
</protein>
<name>A0A3S0I0E5_9PROT</name>
<dbReference type="Gene3D" id="3.40.50.11550">
    <property type="match status" value="1"/>
</dbReference>
<dbReference type="InterPro" id="IPR001478">
    <property type="entry name" value="PDZ"/>
</dbReference>
<evidence type="ECO:0000259" key="2">
    <source>
        <dbReference type="PROSITE" id="PS50106"/>
    </source>
</evidence>
<feature type="compositionally biased region" description="Basic and acidic residues" evidence="1">
    <location>
        <begin position="258"/>
        <end position="267"/>
    </location>
</feature>
<dbReference type="InterPro" id="IPR036034">
    <property type="entry name" value="PDZ_sf"/>
</dbReference>
<evidence type="ECO:0000313" key="3">
    <source>
        <dbReference type="EMBL" id="RTR19526.1"/>
    </source>
</evidence>
<proteinExistence type="predicted"/>
<dbReference type="EMBL" id="RXMA01000011">
    <property type="protein sequence ID" value="RTR19526.1"/>
    <property type="molecule type" value="Genomic_DNA"/>
</dbReference>
<evidence type="ECO:0000313" key="4">
    <source>
        <dbReference type="Proteomes" id="UP000277007"/>
    </source>
</evidence>
<feature type="region of interest" description="Disordered" evidence="1">
    <location>
        <begin position="1"/>
        <end position="57"/>
    </location>
</feature>
<feature type="compositionally biased region" description="Polar residues" evidence="1">
    <location>
        <begin position="268"/>
        <end position="281"/>
    </location>
</feature>
<comment type="caution">
    <text evidence="3">The sequence shown here is derived from an EMBL/GenBank/DDBJ whole genome shotgun (WGS) entry which is preliminary data.</text>
</comment>
<reference evidence="3 4" key="1">
    <citation type="submission" date="2018-12" db="EMBL/GenBank/DDBJ databases">
        <authorList>
            <person name="Yang Y."/>
        </authorList>
    </citation>
    <scope>NUCLEOTIDE SEQUENCE [LARGE SCALE GENOMIC DNA]</scope>
    <source>
        <strain evidence="3 4">L-25-5w-1</strain>
    </source>
</reference>
<dbReference type="SUPFAM" id="SSF50156">
    <property type="entry name" value="PDZ domain-like"/>
    <property type="match status" value="1"/>
</dbReference>
<dbReference type="CDD" id="cd14727">
    <property type="entry name" value="ChanN-like"/>
    <property type="match status" value="1"/>
</dbReference>
<feature type="compositionally biased region" description="Pro residues" evidence="1">
    <location>
        <begin position="40"/>
        <end position="56"/>
    </location>
</feature>
<dbReference type="Pfam" id="PF13180">
    <property type="entry name" value="PDZ_2"/>
    <property type="match status" value="1"/>
</dbReference>
<sequence>MPPCYPALPPGESAENDSRLERPLPAVDAAARRPNLQRHPLPPPAPPEPPPVPRPSAPFTLALLGAALLCASPARAQDTPAVTVLPTPPACVAPGVWADGEGKRLTIATPLRRIAEFPVILLGEQHDKPDHHRWQLHTLAGLHAHNPDLAIGLEMLPRRAQPALDRWSAGELDEAAFLAASEWATVWGFDPEMYLPILRFARMNRLPLVALNVDRSLIARTARDGWAAIPADAREGVGQPAPPSDAYRTRLAEALAAHPDRDGDKTPADTQADTTSGNTPAAQRFIEAQSVWDRAMAERIADTRRRTGRSVVAILGEGHITHRHGVPHQLADLGVSESAVLLPWDADRACADLDGRIADTVFGLDTPADSTPVSSPPPPRPRLGVQIAPTADGLRVEQVATGSVAAASGLEAGDVLLTAAGRPLRQPADLTALVQRQTPGTWLPLTIRRGDATLERLAKFPPDPAAESPPPAAP</sequence>
<gene>
    <name evidence="3" type="ORF">EJ903_13625</name>
</gene>
<dbReference type="Proteomes" id="UP000277007">
    <property type="component" value="Unassembled WGS sequence"/>
</dbReference>
<dbReference type="InterPro" id="IPR007314">
    <property type="entry name" value="Cofac_haem-bd_dom"/>
</dbReference>
<dbReference type="SMART" id="SM00228">
    <property type="entry name" value="PDZ"/>
    <property type="match status" value="1"/>
</dbReference>
<dbReference type="OrthoDB" id="9795827at2"/>
<organism evidence="3 4">
    <name type="scientific">Azospirillum griseum</name>
    <dbReference type="NCBI Taxonomy" id="2496639"/>
    <lineage>
        <taxon>Bacteria</taxon>
        <taxon>Pseudomonadati</taxon>
        <taxon>Pseudomonadota</taxon>
        <taxon>Alphaproteobacteria</taxon>
        <taxon>Rhodospirillales</taxon>
        <taxon>Azospirillaceae</taxon>
        <taxon>Azospirillum</taxon>
    </lineage>
</organism>
<feature type="region of interest" description="Disordered" evidence="1">
    <location>
        <begin position="257"/>
        <end position="283"/>
    </location>
</feature>